<keyword evidence="1" id="KW-0732">Signal</keyword>
<evidence type="ECO:0000256" key="1">
    <source>
        <dbReference type="SAM" id="SignalP"/>
    </source>
</evidence>
<dbReference type="AlphaFoldDB" id="A0A2U3LTH0"/>
<evidence type="ECO:0000313" key="3">
    <source>
        <dbReference type="Proteomes" id="UP000238916"/>
    </source>
</evidence>
<evidence type="ECO:0000313" key="2">
    <source>
        <dbReference type="EMBL" id="SPF55227.1"/>
    </source>
</evidence>
<sequence>MKKVMLAVAMLLVASVANAEEINVSVPVTPVVETPAVKQDVKLDLKQPMFDKMSNVDLGMEAAYMVVSTMDWAQTRNMAQRHYTWNVNGEQRFYHESNPVLGNHPSKTKIDLYFVSTDILHYAVAKVIPAGRWRSLWQGLTVTAEAYCVMTNFQKDIDF</sequence>
<feature type="chain" id="PRO_5015470514" evidence="1">
    <location>
        <begin position="20"/>
        <end position="159"/>
    </location>
</feature>
<proteinExistence type="predicted"/>
<name>A0A2U3LTH0_9FIRM</name>
<dbReference type="Proteomes" id="UP000238916">
    <property type="component" value="Unassembled WGS sequence"/>
</dbReference>
<accession>A0A2U3LTH0</accession>
<reference evidence="3" key="1">
    <citation type="submission" date="2018-02" db="EMBL/GenBank/DDBJ databases">
        <authorList>
            <person name="Hausmann B."/>
        </authorList>
    </citation>
    <scope>NUCLEOTIDE SEQUENCE [LARGE SCALE GENOMIC DNA]</scope>
    <source>
        <strain evidence="3">Peat soil MAG SbF1</strain>
    </source>
</reference>
<organism evidence="2 3">
    <name type="scientific">Candidatus Desulfosporosinus infrequens</name>
    <dbReference type="NCBI Taxonomy" id="2043169"/>
    <lineage>
        <taxon>Bacteria</taxon>
        <taxon>Bacillati</taxon>
        <taxon>Bacillota</taxon>
        <taxon>Clostridia</taxon>
        <taxon>Eubacteriales</taxon>
        <taxon>Desulfitobacteriaceae</taxon>
        <taxon>Desulfosporosinus</taxon>
    </lineage>
</organism>
<protein>
    <submittedName>
        <fullName evidence="2">Uncharacterized protein</fullName>
    </submittedName>
</protein>
<gene>
    <name evidence="2" type="ORF">SBF1_8070001</name>
</gene>
<feature type="signal peptide" evidence="1">
    <location>
        <begin position="1"/>
        <end position="19"/>
    </location>
</feature>
<dbReference type="EMBL" id="OMOF01000787">
    <property type="protein sequence ID" value="SPF55227.1"/>
    <property type="molecule type" value="Genomic_DNA"/>
</dbReference>